<dbReference type="PRINTS" id="PR00385">
    <property type="entry name" value="P450"/>
</dbReference>
<comment type="similarity">
    <text evidence="2 9">Belongs to the cytochrome P450 family.</text>
</comment>
<evidence type="ECO:0000256" key="5">
    <source>
        <dbReference type="ARBA" id="ARBA00023002"/>
    </source>
</evidence>
<dbReference type="InterPro" id="IPR017972">
    <property type="entry name" value="Cyt_P450_CS"/>
</dbReference>
<dbReference type="GO" id="GO:0004497">
    <property type="term" value="F:monooxygenase activity"/>
    <property type="evidence" value="ECO:0007669"/>
    <property type="project" value="UniProtKB-KW"/>
</dbReference>
<evidence type="ECO:0000256" key="4">
    <source>
        <dbReference type="ARBA" id="ARBA00022723"/>
    </source>
</evidence>
<keyword evidence="3 8" id="KW-0349">Heme</keyword>
<dbReference type="InterPro" id="IPR001128">
    <property type="entry name" value="Cyt_P450"/>
</dbReference>
<keyword evidence="10" id="KW-0812">Transmembrane</keyword>
<accession>A0AAE2BSY8</accession>
<dbReference type="EMBL" id="JACGWL010000008">
    <property type="protein sequence ID" value="KAK4396455.1"/>
    <property type="molecule type" value="Genomic_DNA"/>
</dbReference>
<evidence type="ECO:0000313" key="12">
    <source>
        <dbReference type="Proteomes" id="UP001289374"/>
    </source>
</evidence>
<proteinExistence type="inferred from homology"/>
<keyword evidence="7 9" id="KW-0503">Monooxygenase</keyword>
<evidence type="ECO:0000256" key="9">
    <source>
        <dbReference type="RuleBase" id="RU000461"/>
    </source>
</evidence>
<feature type="binding site" description="axial binding residue" evidence="8">
    <location>
        <position position="451"/>
    </location>
    <ligand>
        <name>heme</name>
        <dbReference type="ChEBI" id="CHEBI:30413"/>
    </ligand>
    <ligandPart>
        <name>Fe</name>
        <dbReference type="ChEBI" id="CHEBI:18248"/>
    </ligandPart>
</feature>
<dbReference type="PRINTS" id="PR00463">
    <property type="entry name" value="EP450I"/>
</dbReference>
<protein>
    <submittedName>
        <fullName evidence="11">Iridoid oxidase</fullName>
    </submittedName>
</protein>
<dbReference type="Proteomes" id="UP001289374">
    <property type="component" value="Unassembled WGS sequence"/>
</dbReference>
<comment type="cofactor">
    <cofactor evidence="8">
        <name>heme</name>
        <dbReference type="ChEBI" id="CHEBI:30413"/>
    </cofactor>
</comment>
<evidence type="ECO:0000256" key="6">
    <source>
        <dbReference type="ARBA" id="ARBA00023004"/>
    </source>
</evidence>
<reference evidence="11" key="1">
    <citation type="submission" date="2020-06" db="EMBL/GenBank/DDBJ databases">
        <authorList>
            <person name="Li T."/>
            <person name="Hu X."/>
            <person name="Zhang T."/>
            <person name="Song X."/>
            <person name="Zhang H."/>
            <person name="Dai N."/>
            <person name="Sheng W."/>
            <person name="Hou X."/>
            <person name="Wei L."/>
        </authorList>
    </citation>
    <scope>NUCLEOTIDE SEQUENCE</scope>
    <source>
        <strain evidence="11">K16</strain>
        <tissue evidence="11">Leaf</tissue>
    </source>
</reference>
<dbReference type="GO" id="GO:0005506">
    <property type="term" value="F:iron ion binding"/>
    <property type="evidence" value="ECO:0007669"/>
    <property type="project" value="InterPro"/>
</dbReference>
<dbReference type="GO" id="GO:0016705">
    <property type="term" value="F:oxidoreductase activity, acting on paired donors, with incorporation or reduction of molecular oxygen"/>
    <property type="evidence" value="ECO:0007669"/>
    <property type="project" value="InterPro"/>
</dbReference>
<dbReference type="AlphaFoldDB" id="A0AAE2BSY8"/>
<evidence type="ECO:0000256" key="3">
    <source>
        <dbReference type="ARBA" id="ARBA00022617"/>
    </source>
</evidence>
<keyword evidence="5 9" id="KW-0560">Oxidoreductase</keyword>
<reference evidence="11" key="2">
    <citation type="journal article" date="2024" name="Plant">
        <title>Genomic evolution and insights into agronomic trait innovations of Sesamum species.</title>
        <authorList>
            <person name="Miao H."/>
            <person name="Wang L."/>
            <person name="Qu L."/>
            <person name="Liu H."/>
            <person name="Sun Y."/>
            <person name="Le M."/>
            <person name="Wang Q."/>
            <person name="Wei S."/>
            <person name="Zheng Y."/>
            <person name="Lin W."/>
            <person name="Duan Y."/>
            <person name="Cao H."/>
            <person name="Xiong S."/>
            <person name="Wang X."/>
            <person name="Wei L."/>
            <person name="Li C."/>
            <person name="Ma Q."/>
            <person name="Ju M."/>
            <person name="Zhao R."/>
            <person name="Li G."/>
            <person name="Mu C."/>
            <person name="Tian Q."/>
            <person name="Mei H."/>
            <person name="Zhang T."/>
            <person name="Gao T."/>
            <person name="Zhang H."/>
        </authorList>
    </citation>
    <scope>NUCLEOTIDE SEQUENCE</scope>
    <source>
        <strain evidence="11">K16</strain>
    </source>
</reference>
<evidence type="ECO:0000256" key="10">
    <source>
        <dbReference type="SAM" id="Phobius"/>
    </source>
</evidence>
<dbReference type="PROSITE" id="PS00086">
    <property type="entry name" value="CYTOCHROME_P450"/>
    <property type="match status" value="1"/>
</dbReference>
<evidence type="ECO:0000256" key="8">
    <source>
        <dbReference type="PIRSR" id="PIRSR602401-1"/>
    </source>
</evidence>
<keyword evidence="4 8" id="KW-0479">Metal-binding</keyword>
<evidence type="ECO:0000313" key="11">
    <source>
        <dbReference type="EMBL" id="KAK4396455.1"/>
    </source>
</evidence>
<name>A0AAE2BSY8_9LAMI</name>
<keyword evidence="12" id="KW-1185">Reference proteome</keyword>
<dbReference type="FunFam" id="1.10.630.10:FF:000007">
    <property type="entry name" value="Cytochrome P450 76C4"/>
    <property type="match status" value="1"/>
</dbReference>
<dbReference type="GO" id="GO:0020037">
    <property type="term" value="F:heme binding"/>
    <property type="evidence" value="ECO:0007669"/>
    <property type="project" value="InterPro"/>
</dbReference>
<evidence type="ECO:0000256" key="1">
    <source>
        <dbReference type="ARBA" id="ARBA00004167"/>
    </source>
</evidence>
<dbReference type="CDD" id="cd11073">
    <property type="entry name" value="CYP76-like"/>
    <property type="match status" value="1"/>
</dbReference>
<comment type="subcellular location">
    <subcellularLocation>
        <location evidence="1">Membrane</location>
        <topology evidence="1">Single-pass membrane protein</topology>
    </subcellularLocation>
</comment>
<evidence type="ECO:0000256" key="2">
    <source>
        <dbReference type="ARBA" id="ARBA00010617"/>
    </source>
</evidence>
<dbReference type="Gene3D" id="1.10.630.10">
    <property type="entry name" value="Cytochrome P450"/>
    <property type="match status" value="1"/>
</dbReference>
<keyword evidence="6 8" id="KW-0408">Iron</keyword>
<organism evidence="11 12">
    <name type="scientific">Sesamum angolense</name>
    <dbReference type="NCBI Taxonomy" id="2727404"/>
    <lineage>
        <taxon>Eukaryota</taxon>
        <taxon>Viridiplantae</taxon>
        <taxon>Streptophyta</taxon>
        <taxon>Embryophyta</taxon>
        <taxon>Tracheophyta</taxon>
        <taxon>Spermatophyta</taxon>
        <taxon>Magnoliopsida</taxon>
        <taxon>eudicotyledons</taxon>
        <taxon>Gunneridae</taxon>
        <taxon>Pentapetalae</taxon>
        <taxon>asterids</taxon>
        <taxon>lamiids</taxon>
        <taxon>Lamiales</taxon>
        <taxon>Pedaliaceae</taxon>
        <taxon>Sesamum</taxon>
    </lineage>
</organism>
<feature type="transmembrane region" description="Helical" evidence="10">
    <location>
        <begin position="6"/>
        <end position="26"/>
    </location>
</feature>
<gene>
    <name evidence="11" type="ORF">Sango_1482100</name>
</gene>
<dbReference type="InterPro" id="IPR002401">
    <property type="entry name" value="Cyt_P450_E_grp-I"/>
</dbReference>
<dbReference type="GO" id="GO:0016020">
    <property type="term" value="C:membrane"/>
    <property type="evidence" value="ECO:0007669"/>
    <property type="project" value="UniProtKB-SubCell"/>
</dbReference>
<evidence type="ECO:0000256" key="7">
    <source>
        <dbReference type="ARBA" id="ARBA00023033"/>
    </source>
</evidence>
<dbReference type="SUPFAM" id="SSF48264">
    <property type="entry name" value="Cytochrome P450"/>
    <property type="match status" value="1"/>
</dbReference>
<keyword evidence="10" id="KW-0472">Membrane</keyword>
<sequence length="511" mass="58609">MEWALTSINPLTISIFAGVVLLILFLRPKNTGKKPPGPDGVPIFGNLLQLGDLPHETMYKWKQTYGPVIWLKLGSVYTMVVQDAACASDLFKKHDLPFADRKVPDVLTAYDFNQGTLGMNQFGGHWRVLRRLCSMEFLVNKRMNETTELRHRIRENMERWILEESAAARAQGGTGAIQLSRFLFLLAFNLVGNLMLSRDLLEAKDPESREFFDCMNKVLELAGTPNIADYLPYLKWMDPAGMKRKMNKNLGRTMKISSKFIQERLNNRKAGQFQEKKDFLDVLLEYEGDGKDGPDRITEKNINIIITEMFFAGSETTSISIEWGFAELLRSPHTFKKLREELDRVVGVNRRVEEKDVENMPYLQAVVKETLRLHPALPLLLPRNTMEDTNYLGYDIPKGTQVFVNAWAIGRDPKSWDDPLAFKPERFLQSNVEYKGQHFELIPFGSGRRICVGFPLAHRVVHLTLATLVQSFDWDLGPGVKPEDIDREERLGLTLRKKNPLFIIPKKRLNI</sequence>
<dbReference type="Pfam" id="PF00067">
    <property type="entry name" value="p450"/>
    <property type="match status" value="1"/>
</dbReference>
<keyword evidence="10" id="KW-1133">Transmembrane helix</keyword>
<comment type="caution">
    <text evidence="11">The sequence shown here is derived from an EMBL/GenBank/DDBJ whole genome shotgun (WGS) entry which is preliminary data.</text>
</comment>
<dbReference type="PANTHER" id="PTHR47950:SF15">
    <property type="entry name" value="CYTOCHROME P450"/>
    <property type="match status" value="1"/>
</dbReference>
<dbReference type="InterPro" id="IPR036396">
    <property type="entry name" value="Cyt_P450_sf"/>
</dbReference>
<dbReference type="PANTHER" id="PTHR47950">
    <property type="entry name" value="CYTOCHROME P450, FAMILY 76, SUBFAMILY C, POLYPEPTIDE 5-RELATED"/>
    <property type="match status" value="1"/>
</dbReference>